<dbReference type="OrthoDB" id="9796523at2"/>
<dbReference type="AlphaFoldDB" id="A0A367FKT0"/>
<dbReference type="Proteomes" id="UP000253094">
    <property type="component" value="Unassembled WGS sequence"/>
</dbReference>
<evidence type="ECO:0000313" key="2">
    <source>
        <dbReference type="EMBL" id="RCG30260.1"/>
    </source>
</evidence>
<comment type="caution">
    <text evidence="2">The sequence shown here is derived from an EMBL/GenBank/DDBJ whole genome shotgun (WGS) entry which is preliminary data.</text>
</comment>
<gene>
    <name evidence="2" type="ORF">DQ384_16080</name>
</gene>
<reference evidence="2 3" key="1">
    <citation type="submission" date="2018-06" db="EMBL/GenBank/DDBJ databases">
        <title>Sphaerisporangium craniellae sp. nov., isolated from a marine sponge in the South China Sea.</title>
        <authorList>
            <person name="Li L."/>
        </authorList>
    </citation>
    <scope>NUCLEOTIDE SEQUENCE [LARGE SCALE GENOMIC DNA]</scope>
    <source>
        <strain evidence="2 3">CCTCC AA 208026</strain>
    </source>
</reference>
<evidence type="ECO:0000313" key="3">
    <source>
        <dbReference type="Proteomes" id="UP000253094"/>
    </source>
</evidence>
<keyword evidence="3" id="KW-1185">Reference proteome</keyword>
<dbReference type="EMBL" id="QOIL01000008">
    <property type="protein sequence ID" value="RCG30260.1"/>
    <property type="molecule type" value="Genomic_DNA"/>
</dbReference>
<organism evidence="2 3">
    <name type="scientific">Sphaerisporangium album</name>
    <dbReference type="NCBI Taxonomy" id="509200"/>
    <lineage>
        <taxon>Bacteria</taxon>
        <taxon>Bacillati</taxon>
        <taxon>Actinomycetota</taxon>
        <taxon>Actinomycetes</taxon>
        <taxon>Streptosporangiales</taxon>
        <taxon>Streptosporangiaceae</taxon>
        <taxon>Sphaerisporangium</taxon>
    </lineage>
</organism>
<feature type="region of interest" description="Disordered" evidence="1">
    <location>
        <begin position="1"/>
        <end position="24"/>
    </location>
</feature>
<proteinExistence type="predicted"/>
<dbReference type="Pfam" id="PF13707">
    <property type="entry name" value="RloB"/>
    <property type="match status" value="1"/>
</dbReference>
<name>A0A367FKT0_9ACTN</name>
<sequence>MSGRRSRGSSDLGRRRHTKQEKPRILIVTEGLNTEPQYFKGLLHELRATGVEVYRLHVEGIGRDPVRVVKKALVISSEAPAGDEYEQVWCVVDVDDHETLQTALSAARRASINVAVSNPCFEVWLLWHFTDHRSHVNQVTLKRKLRDFGVHGKNLPADFPYAEYTSAMTRAEACGPSDDFQLPANPSSSVGRLTRMLTR</sequence>
<dbReference type="RefSeq" id="WP_114029623.1">
    <property type="nucleotide sequence ID" value="NZ_QOIL01000008.1"/>
</dbReference>
<dbReference type="InterPro" id="IPR025591">
    <property type="entry name" value="RloB"/>
</dbReference>
<protein>
    <submittedName>
        <fullName evidence="2">RloB domain-containing protein</fullName>
    </submittedName>
</protein>
<accession>A0A367FKT0</accession>
<evidence type="ECO:0000256" key="1">
    <source>
        <dbReference type="SAM" id="MobiDB-lite"/>
    </source>
</evidence>